<organism evidence="10 11">
    <name type="scientific">Dethiosulfovibrio salsuginis</name>
    <dbReference type="NCBI Taxonomy" id="561720"/>
    <lineage>
        <taxon>Bacteria</taxon>
        <taxon>Thermotogati</taxon>
        <taxon>Synergistota</taxon>
        <taxon>Synergistia</taxon>
        <taxon>Synergistales</taxon>
        <taxon>Dethiosulfovibrionaceae</taxon>
        <taxon>Dethiosulfovibrio</taxon>
    </lineage>
</organism>
<feature type="signal peptide" evidence="9">
    <location>
        <begin position="1"/>
        <end position="22"/>
    </location>
</feature>
<dbReference type="Pfam" id="PF02321">
    <property type="entry name" value="OEP"/>
    <property type="match status" value="2"/>
</dbReference>
<comment type="subcellular location">
    <subcellularLocation>
        <location evidence="1">Cell outer membrane</location>
    </subcellularLocation>
</comment>
<dbReference type="GO" id="GO:0015288">
    <property type="term" value="F:porin activity"/>
    <property type="evidence" value="ECO:0007669"/>
    <property type="project" value="TreeGrafter"/>
</dbReference>
<proteinExistence type="inferred from homology"/>
<keyword evidence="4" id="KW-1134">Transmembrane beta strand</keyword>
<dbReference type="Proteomes" id="UP000193355">
    <property type="component" value="Unassembled WGS sequence"/>
</dbReference>
<dbReference type="GO" id="GO:0015562">
    <property type="term" value="F:efflux transmembrane transporter activity"/>
    <property type="evidence" value="ECO:0007669"/>
    <property type="project" value="InterPro"/>
</dbReference>
<comment type="similarity">
    <text evidence="2">Belongs to the outer membrane factor (OMF) (TC 1.B.17) family.</text>
</comment>
<dbReference type="SUPFAM" id="SSF56954">
    <property type="entry name" value="Outer membrane efflux proteins (OEP)"/>
    <property type="match status" value="1"/>
</dbReference>
<evidence type="ECO:0000256" key="8">
    <source>
        <dbReference type="SAM" id="Coils"/>
    </source>
</evidence>
<dbReference type="PANTHER" id="PTHR30026">
    <property type="entry name" value="OUTER MEMBRANE PROTEIN TOLC"/>
    <property type="match status" value="1"/>
</dbReference>
<keyword evidence="9" id="KW-0732">Signal</keyword>
<evidence type="ECO:0000256" key="3">
    <source>
        <dbReference type="ARBA" id="ARBA00022448"/>
    </source>
</evidence>
<name>A0A1X7L7A2_9BACT</name>
<protein>
    <submittedName>
        <fullName evidence="10">Outer membrane protein TolC</fullName>
    </submittedName>
</protein>
<dbReference type="GO" id="GO:1990281">
    <property type="term" value="C:efflux pump complex"/>
    <property type="evidence" value="ECO:0007669"/>
    <property type="project" value="TreeGrafter"/>
</dbReference>
<evidence type="ECO:0000313" key="10">
    <source>
        <dbReference type="EMBL" id="SMG49457.1"/>
    </source>
</evidence>
<dbReference type="InterPro" id="IPR051906">
    <property type="entry name" value="TolC-like"/>
</dbReference>
<dbReference type="PANTHER" id="PTHR30026:SF20">
    <property type="entry name" value="OUTER MEMBRANE PROTEIN TOLC"/>
    <property type="match status" value="1"/>
</dbReference>
<dbReference type="STRING" id="561720.SAMN06275492_14917"/>
<dbReference type="AlphaFoldDB" id="A0A1X7L7A2"/>
<accession>A0A1X7L7A2</accession>
<evidence type="ECO:0000256" key="2">
    <source>
        <dbReference type="ARBA" id="ARBA00007613"/>
    </source>
</evidence>
<evidence type="ECO:0000256" key="9">
    <source>
        <dbReference type="SAM" id="SignalP"/>
    </source>
</evidence>
<evidence type="ECO:0000256" key="6">
    <source>
        <dbReference type="ARBA" id="ARBA00023136"/>
    </source>
</evidence>
<dbReference type="InterPro" id="IPR003423">
    <property type="entry name" value="OMP_efflux"/>
</dbReference>
<keyword evidence="5" id="KW-0812">Transmembrane</keyword>
<keyword evidence="3" id="KW-0813">Transport</keyword>
<feature type="coiled-coil region" evidence="8">
    <location>
        <begin position="329"/>
        <end position="388"/>
    </location>
</feature>
<keyword evidence="7" id="KW-0998">Cell outer membrane</keyword>
<keyword evidence="11" id="KW-1185">Reference proteome</keyword>
<reference evidence="11" key="1">
    <citation type="submission" date="2017-04" db="EMBL/GenBank/DDBJ databases">
        <authorList>
            <person name="Varghese N."/>
            <person name="Submissions S."/>
        </authorList>
    </citation>
    <scope>NUCLEOTIDE SEQUENCE [LARGE SCALE GENOMIC DNA]</scope>
    <source>
        <strain evidence="11">USBA 82</strain>
    </source>
</reference>
<dbReference type="GO" id="GO:0009279">
    <property type="term" value="C:cell outer membrane"/>
    <property type="evidence" value="ECO:0007669"/>
    <property type="project" value="UniProtKB-SubCell"/>
</dbReference>
<gene>
    <name evidence="10" type="ORF">SAMN06275492_14917</name>
</gene>
<keyword evidence="8" id="KW-0175">Coiled coil</keyword>
<evidence type="ECO:0000256" key="7">
    <source>
        <dbReference type="ARBA" id="ARBA00023237"/>
    </source>
</evidence>
<dbReference type="RefSeq" id="WP_085545633.1">
    <property type="nucleotide sequence ID" value="NZ_FXBB01000049.1"/>
</dbReference>
<feature type="chain" id="PRO_5012123576" evidence="9">
    <location>
        <begin position="23"/>
        <end position="443"/>
    </location>
</feature>
<keyword evidence="6" id="KW-0472">Membrane</keyword>
<evidence type="ECO:0000256" key="5">
    <source>
        <dbReference type="ARBA" id="ARBA00022692"/>
    </source>
</evidence>
<evidence type="ECO:0000256" key="1">
    <source>
        <dbReference type="ARBA" id="ARBA00004442"/>
    </source>
</evidence>
<dbReference type="OrthoDB" id="6395775at2"/>
<dbReference type="Gene3D" id="1.20.1600.10">
    <property type="entry name" value="Outer membrane efflux proteins (OEP)"/>
    <property type="match status" value="1"/>
</dbReference>
<evidence type="ECO:0000313" key="11">
    <source>
        <dbReference type="Proteomes" id="UP000193355"/>
    </source>
</evidence>
<evidence type="ECO:0000256" key="4">
    <source>
        <dbReference type="ARBA" id="ARBA00022452"/>
    </source>
</evidence>
<sequence>MNMRKLSMLVLCLCLFSSPLSAEDFLTVEKALELAYDNNPVLMASLSKEEQARQQIAQVRASRLPQLGVSLAGQFSKDATTYAVLGPTGVPTGNVAAAGWQNAFQAALSLNWLLYSSGTVPNAIKAKELALKGVQAQSVRTGQAVENGVRKAYYSLQRARAKLLVAQEALDLAKEHLSQVESFYRYGVVAKNQVLRVQVDVSDGKLNVIKAENAVEVGWSALERAVGTALKDRYTLPESETSVSDRTVPEDPLSAAMIYRPELVALEYSRQSALSMAKSAAGTRGPQIGLQGQLKEVDNSFFPSDNDDWTVSISATWTFFDGGESLAKEREAKAAAQELVHSIEDLKKQISMEISSGKLNLESALQRIEVARDQVASAEEDYRMALKRYTANVGTNIDVLDARVSLSNAKTQLVDAVYDTYTARSDLEYAVGSSGKFILKSDS</sequence>
<dbReference type="EMBL" id="FXBB01000049">
    <property type="protein sequence ID" value="SMG49457.1"/>
    <property type="molecule type" value="Genomic_DNA"/>
</dbReference>